<evidence type="ECO:0000313" key="9">
    <source>
        <dbReference type="EMBL" id="KAL3760780.1"/>
    </source>
</evidence>
<evidence type="ECO:0000256" key="7">
    <source>
        <dbReference type="RuleBase" id="RU000382"/>
    </source>
</evidence>
<evidence type="ECO:0000256" key="6">
    <source>
        <dbReference type="PIRSR" id="PIRSR602129-50"/>
    </source>
</evidence>
<dbReference type="InterPro" id="IPR002129">
    <property type="entry name" value="PyrdxlP-dep_de-COase"/>
</dbReference>
<feature type="region of interest" description="Disordered" evidence="8">
    <location>
        <begin position="1"/>
        <end position="25"/>
    </location>
</feature>
<accession>A0ABD3M9K5</accession>
<feature type="compositionally biased region" description="Polar residues" evidence="8">
    <location>
        <begin position="110"/>
        <end position="128"/>
    </location>
</feature>
<dbReference type="Gene3D" id="3.90.1150.10">
    <property type="entry name" value="Aspartate Aminotransferase, domain 1"/>
    <property type="match status" value="1"/>
</dbReference>
<keyword evidence="10" id="KW-1185">Reference proteome</keyword>
<dbReference type="PANTHER" id="PTHR46101">
    <property type="match status" value="1"/>
</dbReference>
<feature type="region of interest" description="Disordered" evidence="8">
    <location>
        <begin position="77"/>
        <end position="128"/>
    </location>
</feature>
<gene>
    <name evidence="9" type="ORF">ACHAWU_007846</name>
</gene>
<comment type="cofactor">
    <cofactor evidence="1 6 7">
        <name>pyridoxal 5'-phosphate</name>
        <dbReference type="ChEBI" id="CHEBI:597326"/>
    </cofactor>
</comment>
<dbReference type="NCBIfam" id="NF002748">
    <property type="entry name" value="PRK02769.1"/>
    <property type="match status" value="1"/>
</dbReference>
<comment type="caution">
    <text evidence="9">The sequence shown here is derived from an EMBL/GenBank/DDBJ whole genome shotgun (WGS) entry which is preliminary data.</text>
</comment>
<protein>
    <recommendedName>
        <fullName evidence="11">Histidine decarboxylase</fullName>
    </recommendedName>
</protein>
<reference evidence="9 10" key="1">
    <citation type="submission" date="2024-10" db="EMBL/GenBank/DDBJ databases">
        <title>Updated reference genomes for cyclostephanoid diatoms.</title>
        <authorList>
            <person name="Roberts W.R."/>
            <person name="Alverson A.J."/>
        </authorList>
    </citation>
    <scope>NUCLEOTIDE SEQUENCE [LARGE SCALE GENOMIC DNA]</scope>
    <source>
        <strain evidence="9 10">AJA232-27</strain>
    </source>
</reference>
<dbReference type="GO" id="GO:0016831">
    <property type="term" value="F:carboxy-lyase activity"/>
    <property type="evidence" value="ECO:0007669"/>
    <property type="project" value="UniProtKB-KW"/>
</dbReference>
<keyword evidence="4 6" id="KW-0663">Pyridoxal phosphate</keyword>
<dbReference type="SUPFAM" id="SSF53383">
    <property type="entry name" value="PLP-dependent transferases"/>
    <property type="match status" value="1"/>
</dbReference>
<dbReference type="InterPro" id="IPR051151">
    <property type="entry name" value="Group_II_Decarboxylase"/>
</dbReference>
<evidence type="ECO:0000256" key="3">
    <source>
        <dbReference type="ARBA" id="ARBA00022793"/>
    </source>
</evidence>
<dbReference type="Gene3D" id="3.40.640.10">
    <property type="entry name" value="Type I PLP-dependent aspartate aminotransferase-like (Major domain)"/>
    <property type="match status" value="1"/>
</dbReference>
<dbReference type="Proteomes" id="UP001530293">
    <property type="component" value="Unassembled WGS sequence"/>
</dbReference>
<dbReference type="AlphaFoldDB" id="A0ABD3M9K5"/>
<dbReference type="Pfam" id="PF00282">
    <property type="entry name" value="Pyridoxal_deC"/>
    <property type="match status" value="1"/>
</dbReference>
<evidence type="ECO:0000313" key="10">
    <source>
        <dbReference type="Proteomes" id="UP001530293"/>
    </source>
</evidence>
<dbReference type="InterPro" id="IPR015421">
    <property type="entry name" value="PyrdxlP-dep_Trfase_major"/>
</dbReference>
<dbReference type="EMBL" id="JALLBG020000171">
    <property type="protein sequence ID" value="KAL3760780.1"/>
    <property type="molecule type" value="Genomic_DNA"/>
</dbReference>
<dbReference type="InterPro" id="IPR015422">
    <property type="entry name" value="PyrdxlP-dep_Trfase_small"/>
</dbReference>
<keyword evidence="3" id="KW-0210">Decarboxylase</keyword>
<feature type="compositionally biased region" description="Polar residues" evidence="8">
    <location>
        <begin position="1"/>
        <end position="12"/>
    </location>
</feature>
<name>A0ABD3M9K5_9STRA</name>
<feature type="compositionally biased region" description="Low complexity" evidence="8">
    <location>
        <begin position="88"/>
        <end position="99"/>
    </location>
</feature>
<evidence type="ECO:0000256" key="5">
    <source>
        <dbReference type="ARBA" id="ARBA00023239"/>
    </source>
</evidence>
<evidence type="ECO:0000256" key="8">
    <source>
        <dbReference type="SAM" id="MobiDB-lite"/>
    </source>
</evidence>
<proteinExistence type="inferred from homology"/>
<evidence type="ECO:0000256" key="4">
    <source>
        <dbReference type="ARBA" id="ARBA00022898"/>
    </source>
</evidence>
<evidence type="ECO:0008006" key="11">
    <source>
        <dbReference type="Google" id="ProtNLM"/>
    </source>
</evidence>
<evidence type="ECO:0000256" key="2">
    <source>
        <dbReference type="ARBA" id="ARBA00009533"/>
    </source>
</evidence>
<sequence length="584" mass="64616">MRAILQSASRIATRTSSSGSGSGSRVGFGGSFVAQRASAAAPTLTNANAATATVVGVGSNPTATVVGIRFKSSLPLPEDDDIIAPHPSSSSTTTTTSTSATQHDSEPHLDNNTSDTIKDYTSNTSKAGTPSPWAVFDAWGAGDAIADPLSKEEEAVLSPEMVRIPTSEHDRSADNLPDESRILECYDRLLKRKSSVHFGYPYNLMYNHEELYEFMKYSINNLGDPFVPSNYGVHSRQFECAVIDFFADLWKMEKDSYWGYVTTCGTEGNLHGILLARECHPDGILYSSRETHYSVFKAARYYRMDAKAIPTLPMGEIDYDALASEIAKNRDRPVIINVNIGTTVKGAVDNLDRILRILKTLGIPRERFHIHCDGALFAMMMPFVDWAPEVSFQKPIDSIAVSGHKMLGCPMPCGIALTRKEHVKKVEQKIDYLNSVDTTIMGSRNGQAALYLWYSLRKKGIAGIKRDVVHCMETAQYLRDKITEAGLTCRLNDLSSTVVLERPMDDKFIKRWQLACEEDIAHVVVMPNVTKVKIDKFVEELVECKEKHGRWTPARNDSPLVKLQSSSWGGSYVAPSVGNFKESF</sequence>
<evidence type="ECO:0000256" key="1">
    <source>
        <dbReference type="ARBA" id="ARBA00001933"/>
    </source>
</evidence>
<comment type="similarity">
    <text evidence="2 7">Belongs to the group II decarboxylase family.</text>
</comment>
<organism evidence="9 10">
    <name type="scientific">Discostella pseudostelligera</name>
    <dbReference type="NCBI Taxonomy" id="259834"/>
    <lineage>
        <taxon>Eukaryota</taxon>
        <taxon>Sar</taxon>
        <taxon>Stramenopiles</taxon>
        <taxon>Ochrophyta</taxon>
        <taxon>Bacillariophyta</taxon>
        <taxon>Coscinodiscophyceae</taxon>
        <taxon>Thalassiosirophycidae</taxon>
        <taxon>Stephanodiscales</taxon>
        <taxon>Stephanodiscaceae</taxon>
        <taxon>Discostella</taxon>
    </lineage>
</organism>
<keyword evidence="5 7" id="KW-0456">Lyase</keyword>
<dbReference type="InterPro" id="IPR015424">
    <property type="entry name" value="PyrdxlP-dep_Trfase"/>
</dbReference>
<dbReference type="PANTHER" id="PTHR46101:SF2">
    <property type="entry name" value="SERINE DECARBOXYLASE"/>
    <property type="match status" value="1"/>
</dbReference>
<feature type="modified residue" description="N6-(pyridoxal phosphate)lysine" evidence="6">
    <location>
        <position position="405"/>
    </location>
</feature>